<organism evidence="2 3">
    <name type="scientific">candidate division KD3-62 bacterium DG_56</name>
    <dbReference type="NCBI Taxonomy" id="1704032"/>
    <lineage>
        <taxon>Bacteria</taxon>
        <taxon>candidate division KD3-62</taxon>
    </lineage>
</organism>
<feature type="transmembrane region" description="Helical" evidence="1">
    <location>
        <begin position="142"/>
        <end position="163"/>
    </location>
</feature>
<feature type="transmembrane region" description="Helical" evidence="1">
    <location>
        <begin position="35"/>
        <end position="54"/>
    </location>
</feature>
<reference evidence="2 3" key="1">
    <citation type="journal article" date="2015" name="Microbiome">
        <title>Genomic resolution of linkages in carbon, nitrogen, and sulfur cycling among widespread estuary sediment bacteria.</title>
        <authorList>
            <person name="Baker B.J."/>
            <person name="Lazar C.S."/>
            <person name="Teske A.P."/>
            <person name="Dick G.J."/>
        </authorList>
    </citation>
    <scope>NUCLEOTIDE SEQUENCE [LARGE SCALE GENOMIC DNA]</scope>
    <source>
        <strain evidence="2">DG_56</strain>
    </source>
</reference>
<feature type="transmembrane region" description="Helical" evidence="1">
    <location>
        <begin position="9"/>
        <end position="29"/>
    </location>
</feature>
<proteinExistence type="predicted"/>
<name>A0A0S7XQV6_9BACT</name>
<sequence>MTRRAETELLARLILAAAELAILWLAAPWLRSHRFVSTIAGLVLLAITPAIAAAPQPLVRLILAVGMGAGLPAVMARMPGVEVVTIGPTQTATGQLFGPAPLMIAAWLLPAAALGVPIGMLLRLALVRAQRLEPLLSPRLAWPVGVVMTAALAGGIATGLYLIAQSVAAPGFRSVALQAGYAAAIAGASWAWPALSRERRVDV</sequence>
<comment type="caution">
    <text evidence="2">The sequence shown here is derived from an EMBL/GenBank/DDBJ whole genome shotgun (WGS) entry which is preliminary data.</text>
</comment>
<dbReference type="Proteomes" id="UP000052020">
    <property type="component" value="Unassembled WGS sequence"/>
</dbReference>
<accession>A0A0S7XQV6</accession>
<keyword evidence="1" id="KW-1133">Transmembrane helix</keyword>
<gene>
    <name evidence="2" type="ORF">AMK68_01065</name>
</gene>
<keyword evidence="1" id="KW-0472">Membrane</keyword>
<dbReference type="AlphaFoldDB" id="A0A0S7XQV6"/>
<feature type="transmembrane region" description="Helical" evidence="1">
    <location>
        <begin position="175"/>
        <end position="195"/>
    </location>
</feature>
<feature type="transmembrane region" description="Helical" evidence="1">
    <location>
        <begin position="100"/>
        <end position="122"/>
    </location>
</feature>
<evidence type="ECO:0000313" key="2">
    <source>
        <dbReference type="EMBL" id="KPJ64655.1"/>
    </source>
</evidence>
<feature type="transmembrane region" description="Helical" evidence="1">
    <location>
        <begin position="61"/>
        <end position="80"/>
    </location>
</feature>
<evidence type="ECO:0000313" key="3">
    <source>
        <dbReference type="Proteomes" id="UP000052020"/>
    </source>
</evidence>
<keyword evidence="1" id="KW-0812">Transmembrane</keyword>
<evidence type="ECO:0000256" key="1">
    <source>
        <dbReference type="SAM" id="Phobius"/>
    </source>
</evidence>
<protein>
    <submittedName>
        <fullName evidence="2">Uncharacterized protein</fullName>
    </submittedName>
</protein>
<dbReference type="EMBL" id="LIZY01000014">
    <property type="protein sequence ID" value="KPJ64655.1"/>
    <property type="molecule type" value="Genomic_DNA"/>
</dbReference>